<dbReference type="InterPro" id="IPR026832">
    <property type="entry name" value="Asteroid"/>
</dbReference>
<dbReference type="SUPFAM" id="SSF88723">
    <property type="entry name" value="PIN domain-like"/>
    <property type="match status" value="1"/>
</dbReference>
<dbReference type="OrthoDB" id="6421209at2759"/>
<evidence type="ECO:0000256" key="1">
    <source>
        <dbReference type="ARBA" id="ARBA00007398"/>
    </source>
</evidence>
<protein>
    <recommendedName>
        <fullName evidence="2">XPG N-terminal domain-containing protein</fullName>
    </recommendedName>
</protein>
<dbReference type="PANTHER" id="PTHR15665:SF1">
    <property type="entry name" value="PROTEIN ASTEROID HOMOLOG 1"/>
    <property type="match status" value="1"/>
</dbReference>
<dbReference type="InterPro" id="IPR029060">
    <property type="entry name" value="PIN-like_dom_sf"/>
</dbReference>
<dbReference type="AlphaFoldDB" id="A0A2L2YEF3"/>
<dbReference type="EMBL" id="IAAA01024693">
    <property type="protein sequence ID" value="LAA06403.1"/>
    <property type="molecule type" value="mRNA"/>
</dbReference>
<comment type="similarity">
    <text evidence="1">Belongs to the asteroid family.</text>
</comment>
<dbReference type="Gene3D" id="3.40.50.1010">
    <property type="entry name" value="5'-nuclease"/>
    <property type="match status" value="1"/>
</dbReference>
<dbReference type="EMBL" id="IAAA01024691">
    <property type="protein sequence ID" value="LAA06397.1"/>
    <property type="molecule type" value="mRNA"/>
</dbReference>
<evidence type="ECO:0000259" key="2">
    <source>
        <dbReference type="Pfam" id="PF00752"/>
    </source>
</evidence>
<dbReference type="PANTHER" id="PTHR15665">
    <property type="entry name" value="ASTEROID PROTEIN"/>
    <property type="match status" value="1"/>
</dbReference>
<dbReference type="Pfam" id="PF00752">
    <property type="entry name" value="XPG_N"/>
    <property type="match status" value="1"/>
</dbReference>
<organism evidence="3">
    <name type="scientific">Parasteatoda tepidariorum</name>
    <name type="common">Common house spider</name>
    <name type="synonym">Achaearanea tepidariorum</name>
    <dbReference type="NCBI Taxonomy" id="114398"/>
    <lineage>
        <taxon>Eukaryota</taxon>
        <taxon>Metazoa</taxon>
        <taxon>Ecdysozoa</taxon>
        <taxon>Arthropoda</taxon>
        <taxon>Chelicerata</taxon>
        <taxon>Arachnida</taxon>
        <taxon>Araneae</taxon>
        <taxon>Araneomorphae</taxon>
        <taxon>Entelegynae</taxon>
        <taxon>Araneoidea</taxon>
        <taxon>Theridiidae</taxon>
        <taxon>Parasteatoda</taxon>
    </lineage>
</organism>
<accession>A0A2L2YEF3</accession>
<dbReference type="EMBL" id="IAAA01024694">
    <property type="protein sequence ID" value="LAA06406.1"/>
    <property type="molecule type" value="mRNA"/>
</dbReference>
<dbReference type="InterPro" id="IPR006085">
    <property type="entry name" value="XPG_DNA_repair_N"/>
</dbReference>
<dbReference type="GO" id="GO:0004518">
    <property type="term" value="F:nuclease activity"/>
    <property type="evidence" value="ECO:0007669"/>
    <property type="project" value="InterPro"/>
</dbReference>
<proteinExistence type="evidence at transcript level"/>
<name>A0A2L2YEF3_PARTP</name>
<feature type="domain" description="XPG N-terminal" evidence="2">
    <location>
        <begin position="1"/>
        <end position="81"/>
    </location>
</feature>
<evidence type="ECO:0000313" key="3">
    <source>
        <dbReference type="EMBL" id="LAA06397.1"/>
    </source>
</evidence>
<sequence length="683" mass="78358">MGVRGLTSFIEAHPELTKPYRLHDCTVVIDGNNLIHFLYSFYKINCAYGGDYNTFATKSKSYFLTFKECNVKPVVVIDGGLDKSDLTFPNQMERWKDRIIRVEQASATGKSTHPFLPTNAIEDFKNILLNLDIPFTQCEYDSDAQIAALANHFNCPVLSDDGDFFIFDVISGYIKLSSFSNFLVQTLEDKITKYFTCKIYHLSTFLSHYPLVDKSTLPLLACIAGNDYLKFNKIKVIAQQVYPVQGQKIPQILKWLSNRKYNETVEQLLHYIHTESREKFRILLEHSVNSYRVENSDLSYLFEKNSPSCATKSILHSKLVTPCGTPFPKEYIMNHTSGNIPSYFLNVMNLHRIFHSPQVGDLHEHGSSKCSRFVRRVLYGVLFQHETSNVEYHELVCLRDVCEYDTYKGMEVCFKIKPLFVLPSGKTVPKLHEIKLMSKTDRLEILAEVMGIKKAYLRTILPNWQLLFGVINYWLQHCSPKPTKEFLVALLLSLIYFNVLLKPNLKINNVKENAFDDLKRIYSLLDKITPSESLSAVTNLEKYACLRILNGRFDVSVIQNYNQLQSCLAYAISLNKLLASPLKSPNISEIFEGTMLHNLTKKLTAVRDSKSFIKSLLGDRTPCYKIFILLLEKVLQNVSNDFPWEKTVRKVESSKIRTSKVVLTLKNDISVSNKFECLNISVD</sequence>
<reference evidence="3" key="1">
    <citation type="journal article" date="2016" name="Mol. Ecol. Resour.">
        <title>Evaluation of the impact of RNA preservation methods of spiders for de novo transcriptome assembly.</title>
        <authorList>
            <person name="Kono N."/>
            <person name="Nakamura H."/>
            <person name="Ito Y."/>
            <person name="Tomita M."/>
            <person name="Arakawa K."/>
        </authorList>
    </citation>
    <scope>NUCLEOTIDE SEQUENCE</scope>
    <source>
        <tissue evidence="3">Whole body</tissue>
    </source>
</reference>
<dbReference type="EMBL" id="IAAA01024692">
    <property type="protein sequence ID" value="LAA06399.1"/>
    <property type="molecule type" value="mRNA"/>
</dbReference>